<accession>A0A4Y3WRF6</accession>
<comment type="caution">
    <text evidence="3">The sequence shown here is derived from an EMBL/GenBank/DDBJ whole genome shotgun (WGS) entry which is preliminary data.</text>
</comment>
<feature type="domain" description="Pyrroline-5-carboxylate reductase catalytic N-terminal" evidence="2">
    <location>
        <begin position="2"/>
        <end position="92"/>
    </location>
</feature>
<evidence type="ECO:0000259" key="2">
    <source>
        <dbReference type="Pfam" id="PF03807"/>
    </source>
</evidence>
<keyword evidence="4" id="KW-1185">Reference proteome</keyword>
<dbReference type="GO" id="GO:0016491">
    <property type="term" value="F:oxidoreductase activity"/>
    <property type="evidence" value="ECO:0007669"/>
    <property type="project" value="UniProtKB-KW"/>
</dbReference>
<evidence type="ECO:0000256" key="1">
    <source>
        <dbReference type="ARBA" id="ARBA00023002"/>
    </source>
</evidence>
<evidence type="ECO:0000313" key="3">
    <source>
        <dbReference type="EMBL" id="GEC19946.1"/>
    </source>
</evidence>
<proteinExistence type="predicted"/>
<gene>
    <name evidence="3" type="ORF">PHY01_22290</name>
</gene>
<dbReference type="SUPFAM" id="SSF51735">
    <property type="entry name" value="NAD(P)-binding Rossmann-fold domains"/>
    <property type="match status" value="1"/>
</dbReference>
<evidence type="ECO:0000313" key="4">
    <source>
        <dbReference type="Proteomes" id="UP000320338"/>
    </source>
</evidence>
<dbReference type="PANTHER" id="PTHR14239:SF10">
    <property type="entry name" value="REDUCTASE"/>
    <property type="match status" value="1"/>
</dbReference>
<organism evidence="3 4">
    <name type="scientific">Pseudonocardia hydrocarbonoxydans</name>
    <dbReference type="NCBI Taxonomy" id="76726"/>
    <lineage>
        <taxon>Bacteria</taxon>
        <taxon>Bacillati</taxon>
        <taxon>Actinomycetota</taxon>
        <taxon>Actinomycetes</taxon>
        <taxon>Pseudonocardiales</taxon>
        <taxon>Pseudonocardiaceae</taxon>
        <taxon>Pseudonocardia</taxon>
    </lineage>
</organism>
<name>A0A4Y3WRF6_9PSEU</name>
<dbReference type="EMBL" id="BJNG01000016">
    <property type="protein sequence ID" value="GEC19946.1"/>
    <property type="molecule type" value="Genomic_DNA"/>
</dbReference>
<sequence length="211" mass="21360">MRISVIGAGPVGAGVAAAAVKAGHEVVLTSRRAEHAEAVAVDVGARPAATPDAAADGADMVVLAVPSTAVADVCDRIRRHVTGKIVVDPTNPLEPDLSGLLDATRSVAEVIAALLPGASVVKAFNTVLGSRLTDPVVDGVRLDGLYAGDDPEATAAVAELVAAMGFRPLDAGPLRAARSLEHLAFLNVSLNARHGWSWSSGWKLLGDTGGG</sequence>
<keyword evidence="1" id="KW-0560">Oxidoreductase</keyword>
<dbReference type="RefSeq" id="WP_141278476.1">
    <property type="nucleotide sequence ID" value="NZ_BAAARZ010000004.1"/>
</dbReference>
<dbReference type="Gene3D" id="3.40.50.720">
    <property type="entry name" value="NAD(P)-binding Rossmann-like Domain"/>
    <property type="match status" value="1"/>
</dbReference>
<dbReference type="InterPro" id="IPR028939">
    <property type="entry name" value="P5C_Rdtase_cat_N"/>
</dbReference>
<dbReference type="Proteomes" id="UP000320338">
    <property type="component" value="Unassembled WGS sequence"/>
</dbReference>
<dbReference type="PANTHER" id="PTHR14239">
    <property type="entry name" value="DUDULIN-RELATED"/>
    <property type="match status" value="1"/>
</dbReference>
<reference evidence="3 4" key="1">
    <citation type="submission" date="2019-06" db="EMBL/GenBank/DDBJ databases">
        <title>Whole genome shotgun sequence of Pseudonocardia hydrocarbonoxydans NBRC 14498.</title>
        <authorList>
            <person name="Hosoyama A."/>
            <person name="Uohara A."/>
            <person name="Ohji S."/>
            <person name="Ichikawa N."/>
        </authorList>
    </citation>
    <scope>NUCLEOTIDE SEQUENCE [LARGE SCALE GENOMIC DNA]</scope>
    <source>
        <strain evidence="3 4">NBRC 14498</strain>
    </source>
</reference>
<dbReference type="OrthoDB" id="5738121at2"/>
<dbReference type="InterPro" id="IPR036291">
    <property type="entry name" value="NAD(P)-bd_dom_sf"/>
</dbReference>
<dbReference type="Pfam" id="PF03807">
    <property type="entry name" value="F420_oxidored"/>
    <property type="match status" value="1"/>
</dbReference>
<dbReference type="AlphaFoldDB" id="A0A4Y3WRF6"/>
<dbReference type="InterPro" id="IPR051267">
    <property type="entry name" value="STEAP_metalloreductase"/>
</dbReference>
<protein>
    <submittedName>
        <fullName evidence="3">NADP oxidoreductase</fullName>
    </submittedName>
</protein>